<reference evidence="2 3" key="1">
    <citation type="journal article" date="2016" name="Nat. Commun.">
        <title>Thousands of microbial genomes shed light on interconnected biogeochemical processes in an aquifer system.</title>
        <authorList>
            <person name="Anantharaman K."/>
            <person name="Brown C.T."/>
            <person name="Hug L.A."/>
            <person name="Sharon I."/>
            <person name="Castelle C.J."/>
            <person name="Probst A.J."/>
            <person name="Thomas B.C."/>
            <person name="Singh A."/>
            <person name="Wilkins M.J."/>
            <person name="Karaoz U."/>
            <person name="Brodie E.L."/>
            <person name="Williams K.H."/>
            <person name="Hubbard S.S."/>
            <person name="Banfield J.F."/>
        </authorList>
    </citation>
    <scope>NUCLEOTIDE SEQUENCE [LARGE SCALE GENOMIC DNA]</scope>
</reference>
<dbReference type="Gene3D" id="3.90.550.10">
    <property type="entry name" value="Spore Coat Polysaccharide Biosynthesis Protein SpsA, Chain A"/>
    <property type="match status" value="1"/>
</dbReference>
<dbReference type="SUPFAM" id="SSF53448">
    <property type="entry name" value="Nucleotide-diphospho-sugar transferases"/>
    <property type="match status" value="1"/>
</dbReference>
<accession>A0A1F7HJ71</accession>
<feature type="domain" description="Glycosyltransferase 2-like" evidence="1">
    <location>
        <begin position="4"/>
        <end position="115"/>
    </location>
</feature>
<evidence type="ECO:0000259" key="1">
    <source>
        <dbReference type="Pfam" id="PF00535"/>
    </source>
</evidence>
<proteinExistence type="predicted"/>
<gene>
    <name evidence="2" type="ORF">A3F29_00250</name>
</gene>
<protein>
    <recommendedName>
        <fullName evidence="1">Glycosyltransferase 2-like domain-containing protein</fullName>
    </recommendedName>
</protein>
<comment type="caution">
    <text evidence="2">The sequence shown here is derived from an EMBL/GenBank/DDBJ whole genome shotgun (WGS) entry which is preliminary data.</text>
</comment>
<dbReference type="Pfam" id="PF00535">
    <property type="entry name" value="Glycos_transf_2"/>
    <property type="match status" value="1"/>
</dbReference>
<dbReference type="InterPro" id="IPR029044">
    <property type="entry name" value="Nucleotide-diphossugar_trans"/>
</dbReference>
<dbReference type="AlphaFoldDB" id="A0A1F7HJ71"/>
<dbReference type="Proteomes" id="UP000177199">
    <property type="component" value="Unassembled WGS sequence"/>
</dbReference>
<dbReference type="PANTHER" id="PTHR43179">
    <property type="entry name" value="RHAMNOSYLTRANSFERASE WBBL"/>
    <property type="match status" value="1"/>
</dbReference>
<dbReference type="EMBL" id="MFZV01000013">
    <property type="protein sequence ID" value="OGK31280.1"/>
    <property type="molecule type" value="Genomic_DNA"/>
</dbReference>
<name>A0A1F7HJ71_9BACT</name>
<sequence>MDLSIVIVSYNTKNFIKDCILSIYKNTQGIKYEIIVVDNASSDGSAGIIKKEFPDVILIAGKKNLGFSSANNKGVRKSHGRYVLFLNPDTLIYKDSISQMLKFMDSHGEIGAATCKLLLPNGRIDDASHRGFPTPWNSFTYFLGLSKTFPSFKLFSGYNLSFLDLDRTHEIDACAGAFMIVRRKAGDDIGWWDEDYFFYGEDLEFCFRLKEKGWKIYYHPDVSVLHYKGVSGGIKKLSKQITTASLETKKRATDSRFDAMRIFYEKHYEKKYSKILNWLVYKAIDLKQNLALRKLK</sequence>
<organism evidence="2 3">
    <name type="scientific">Candidatus Roizmanbacteria bacterium RIFCSPHIGHO2_12_FULL_33_9</name>
    <dbReference type="NCBI Taxonomy" id="1802045"/>
    <lineage>
        <taxon>Bacteria</taxon>
        <taxon>Candidatus Roizmaniibacteriota</taxon>
    </lineage>
</organism>
<dbReference type="PANTHER" id="PTHR43179:SF7">
    <property type="entry name" value="RHAMNOSYLTRANSFERASE WBBL"/>
    <property type="match status" value="1"/>
</dbReference>
<evidence type="ECO:0000313" key="3">
    <source>
        <dbReference type="Proteomes" id="UP000177199"/>
    </source>
</evidence>
<dbReference type="CDD" id="cd04186">
    <property type="entry name" value="GT_2_like_c"/>
    <property type="match status" value="1"/>
</dbReference>
<dbReference type="InterPro" id="IPR001173">
    <property type="entry name" value="Glyco_trans_2-like"/>
</dbReference>
<evidence type="ECO:0000313" key="2">
    <source>
        <dbReference type="EMBL" id="OGK31280.1"/>
    </source>
</evidence>